<organism evidence="3 4">
    <name type="scientific">Caldithrix abyssi DSM 13497</name>
    <dbReference type="NCBI Taxonomy" id="880073"/>
    <lineage>
        <taxon>Bacteria</taxon>
        <taxon>Pseudomonadati</taxon>
        <taxon>Calditrichota</taxon>
        <taxon>Calditrichia</taxon>
        <taxon>Calditrichales</taxon>
        <taxon>Calditrichaceae</taxon>
        <taxon>Caldithrix</taxon>
    </lineage>
</organism>
<evidence type="ECO:0000313" key="4">
    <source>
        <dbReference type="Proteomes" id="UP000004671"/>
    </source>
</evidence>
<evidence type="ECO:0000313" key="3">
    <source>
        <dbReference type="EMBL" id="EHO42507.1"/>
    </source>
</evidence>
<accession>H1XS14</accession>
<keyword evidence="1" id="KW-0812">Transmembrane</keyword>
<protein>
    <recommendedName>
        <fullName evidence="6">Penicillin-binding protein activator LpoB</fullName>
    </recommendedName>
</protein>
<sequence length="205" mass="23645">MAVKTHFLNYLSLFLISIILFNCAGPTRTVKRVQVDEAIDISGRWNDTDARLTAEAMVKDVLSRPWLKNFIDENGRKPVVIVGQIRNRTSEHIETAMFIKHIERELLNSGQVQFVASDKEREALRNERLDQQSFASPESAKELANELGADFMLQGVITSVTDSFEGRRVVKYQVNLELIDIEKNTKVWIGQKEIKKYIEQSKYKW</sequence>
<dbReference type="Pfam" id="PF13036">
    <property type="entry name" value="LpoB"/>
    <property type="match status" value="1"/>
</dbReference>
<dbReference type="GO" id="GO:0031241">
    <property type="term" value="C:periplasmic side of cell outer membrane"/>
    <property type="evidence" value="ECO:0007669"/>
    <property type="project" value="TreeGrafter"/>
</dbReference>
<proteinExistence type="predicted"/>
<dbReference type="Proteomes" id="UP000004671">
    <property type="component" value="Chromosome"/>
</dbReference>
<dbReference type="RefSeq" id="WP_006929865.1">
    <property type="nucleotide sequence ID" value="NZ_CM001402.1"/>
</dbReference>
<dbReference type="GO" id="GO:0030234">
    <property type="term" value="F:enzyme regulator activity"/>
    <property type="evidence" value="ECO:0007669"/>
    <property type="project" value="TreeGrafter"/>
</dbReference>
<dbReference type="Gene3D" id="3.40.50.10610">
    <property type="entry name" value="ABC-type transport auxiliary lipoprotein component"/>
    <property type="match status" value="1"/>
</dbReference>
<evidence type="ECO:0000256" key="1">
    <source>
        <dbReference type="SAM" id="Phobius"/>
    </source>
</evidence>
<dbReference type="InParanoid" id="H1XS14"/>
<dbReference type="KEGG" id="caby:Cabys_1758"/>
<dbReference type="PANTHER" id="PTHR40593">
    <property type="entry name" value="PENICILLIN-BINDING PROTEIN ACTIVATOR LPOB"/>
    <property type="match status" value="1"/>
</dbReference>
<keyword evidence="4" id="KW-1185">Reference proteome</keyword>
<dbReference type="GO" id="GO:0009252">
    <property type="term" value="P:peptidoglycan biosynthetic process"/>
    <property type="evidence" value="ECO:0007669"/>
    <property type="project" value="TreeGrafter"/>
</dbReference>
<dbReference type="STRING" id="880073.Cabys_1758"/>
<dbReference type="EMBL" id="CM001402">
    <property type="protein sequence ID" value="EHO42507.1"/>
    <property type="molecule type" value="Genomic_DNA"/>
</dbReference>
<reference evidence="3 4" key="1">
    <citation type="submission" date="2011-09" db="EMBL/GenBank/DDBJ databases">
        <title>The permanent draft genome of Caldithrix abyssi DSM 13497.</title>
        <authorList>
            <consortium name="US DOE Joint Genome Institute (JGI-PGF)"/>
            <person name="Lucas S."/>
            <person name="Han J."/>
            <person name="Lapidus A."/>
            <person name="Bruce D."/>
            <person name="Goodwin L."/>
            <person name="Pitluck S."/>
            <person name="Peters L."/>
            <person name="Kyrpides N."/>
            <person name="Mavromatis K."/>
            <person name="Ivanova N."/>
            <person name="Mikhailova N."/>
            <person name="Chertkov O."/>
            <person name="Detter J.C."/>
            <person name="Tapia R."/>
            <person name="Han C."/>
            <person name="Land M."/>
            <person name="Hauser L."/>
            <person name="Markowitz V."/>
            <person name="Cheng J.-F."/>
            <person name="Hugenholtz P."/>
            <person name="Woyke T."/>
            <person name="Wu D."/>
            <person name="Spring S."/>
            <person name="Brambilla E."/>
            <person name="Klenk H.-P."/>
            <person name="Eisen J.A."/>
        </authorList>
    </citation>
    <scope>NUCLEOTIDE SEQUENCE [LARGE SCALE GENOMIC DNA]</scope>
    <source>
        <strain evidence="3 4">DSM 13497</strain>
    </source>
</reference>
<dbReference type="HOGENOM" id="CLU_114013_1_0_0"/>
<dbReference type="PaxDb" id="880073-Calab_2900"/>
<dbReference type="PANTHER" id="PTHR40593:SF1">
    <property type="entry name" value="PENICILLIN-BINDING PROTEIN ACTIVATOR LPOB"/>
    <property type="match status" value="1"/>
</dbReference>
<dbReference type="Proteomes" id="UP000183868">
    <property type="component" value="Chromosome"/>
</dbReference>
<evidence type="ECO:0008006" key="6">
    <source>
        <dbReference type="Google" id="ProtNLM"/>
    </source>
</evidence>
<feature type="transmembrane region" description="Helical" evidence="1">
    <location>
        <begin position="6"/>
        <end position="24"/>
    </location>
</feature>
<gene>
    <name evidence="2" type="ORF">Cabys_1758</name>
    <name evidence="3" type="ORF">Calab_2900</name>
</gene>
<evidence type="ECO:0000313" key="2">
    <source>
        <dbReference type="EMBL" id="APF18507.1"/>
    </source>
</evidence>
<dbReference type="AlphaFoldDB" id="H1XS14"/>
<dbReference type="eggNOG" id="COG3417">
    <property type="taxonomic scope" value="Bacteria"/>
</dbReference>
<dbReference type="EMBL" id="CP018099">
    <property type="protein sequence ID" value="APF18507.1"/>
    <property type="molecule type" value="Genomic_DNA"/>
</dbReference>
<keyword evidence="1" id="KW-1133">Transmembrane helix</keyword>
<dbReference type="InterPro" id="IPR014094">
    <property type="entry name" value="LpoB"/>
</dbReference>
<keyword evidence="1" id="KW-0472">Membrane</keyword>
<reference evidence="2 5" key="2">
    <citation type="submission" date="2016-11" db="EMBL/GenBank/DDBJ databases">
        <title>Genomic analysis of Caldithrix abyssi and proposal of a novel bacterial phylum Caldithrichaeota.</title>
        <authorList>
            <person name="Kublanov I."/>
            <person name="Sigalova O."/>
            <person name="Gavrilov S."/>
            <person name="Lebedinsky A."/>
            <person name="Ivanova N."/>
            <person name="Daum C."/>
            <person name="Reddy T."/>
            <person name="Klenk H.P."/>
            <person name="Goker M."/>
            <person name="Reva O."/>
            <person name="Miroshnichenko M."/>
            <person name="Kyprides N."/>
            <person name="Woyke T."/>
            <person name="Gelfand M."/>
        </authorList>
    </citation>
    <scope>NUCLEOTIDE SEQUENCE [LARGE SCALE GENOMIC DNA]</scope>
    <source>
        <strain evidence="2 5">LF13</strain>
    </source>
</reference>
<name>H1XS14_CALAY</name>
<evidence type="ECO:0000313" key="5">
    <source>
        <dbReference type="Proteomes" id="UP000183868"/>
    </source>
</evidence>